<dbReference type="GO" id="GO:0043023">
    <property type="term" value="F:ribosomal large subunit binding"/>
    <property type="evidence" value="ECO:0007669"/>
    <property type="project" value="UniProtKB-UniRule"/>
</dbReference>
<dbReference type="EMBL" id="JAHHGZ010000049">
    <property type="protein sequence ID" value="MBW4671607.1"/>
    <property type="molecule type" value="Genomic_DNA"/>
</dbReference>
<evidence type="ECO:0000256" key="5">
    <source>
        <dbReference type="HAMAP-Rule" id="MF_00844"/>
    </source>
</evidence>
<dbReference type="AlphaFoldDB" id="A0A951UW44"/>
<dbReference type="InterPro" id="IPR008532">
    <property type="entry name" value="NFACT_RNA-bd"/>
</dbReference>
<dbReference type="Gene3D" id="2.30.310.10">
    <property type="entry name" value="ibrinogen binding protein from staphylococcus aureus domain"/>
    <property type="match status" value="1"/>
</dbReference>
<dbReference type="Proteomes" id="UP000729701">
    <property type="component" value="Unassembled WGS sequence"/>
</dbReference>
<comment type="subunit">
    <text evidence="5">Associates with stalled 50S ribosomal subunits. Binds to RqcP.</text>
</comment>
<dbReference type="GO" id="GO:0072344">
    <property type="term" value="P:rescue of stalled ribosome"/>
    <property type="evidence" value="ECO:0007669"/>
    <property type="project" value="UniProtKB-UniRule"/>
</dbReference>
<dbReference type="InterPro" id="IPR051608">
    <property type="entry name" value="RQC_Subunit_NEMF"/>
</dbReference>
<comment type="function">
    <text evidence="5">Key component of the ribosome quality control system (RQC), a ribosome-associated complex that mediates the extraction of incompletely synthesized nascent chains from stalled ribosomes and their subsequent degradation. RqcH recruits Ala-charged tRNA, and with RqcP directs the elongation of stalled nascent chains on 50S ribosomal subunits, leading to non-templated C-terminal alanine extensions (Ala tail). The Ala tail promotes nascent chain degradation. May add between 1 and at least 8 Ala residues. Binds to stalled 50S ribosomal subunits.</text>
</comment>
<evidence type="ECO:0000313" key="8">
    <source>
        <dbReference type="Proteomes" id="UP000729701"/>
    </source>
</evidence>
<keyword evidence="2 5" id="KW-0699">rRNA-binding</keyword>
<keyword evidence="3 5" id="KW-0694">RNA-binding</keyword>
<organism evidence="7 8">
    <name type="scientific">Cyanomargarita calcarea GSE-NOS-MK-12-04C</name>
    <dbReference type="NCBI Taxonomy" id="2839659"/>
    <lineage>
        <taxon>Bacteria</taxon>
        <taxon>Bacillati</taxon>
        <taxon>Cyanobacteriota</taxon>
        <taxon>Cyanophyceae</taxon>
        <taxon>Nostocales</taxon>
        <taxon>Cyanomargaritaceae</taxon>
        <taxon>Cyanomargarita</taxon>
    </lineage>
</organism>
<evidence type="ECO:0000256" key="4">
    <source>
        <dbReference type="ARBA" id="ARBA00022917"/>
    </source>
</evidence>
<evidence type="ECO:0000256" key="3">
    <source>
        <dbReference type="ARBA" id="ARBA00022884"/>
    </source>
</evidence>
<dbReference type="GO" id="GO:1990112">
    <property type="term" value="C:RQC complex"/>
    <property type="evidence" value="ECO:0007669"/>
    <property type="project" value="TreeGrafter"/>
</dbReference>
<dbReference type="PANTHER" id="PTHR15239">
    <property type="entry name" value="NUCLEAR EXPORT MEDIATOR FACTOR NEMF"/>
    <property type="match status" value="1"/>
</dbReference>
<gene>
    <name evidence="5" type="primary">rqcH</name>
    <name evidence="7" type="ORF">KME60_30330</name>
</gene>
<comment type="similarity">
    <text evidence="5">Belongs to the NEMF family.</text>
</comment>
<evidence type="ECO:0000313" key="7">
    <source>
        <dbReference type="EMBL" id="MBW4671607.1"/>
    </source>
</evidence>
<proteinExistence type="inferred from homology"/>
<dbReference type="Pfam" id="PF05670">
    <property type="entry name" value="NFACT-R_1"/>
    <property type="match status" value="1"/>
</dbReference>
<sequence length="580" mass="66631">MQPVDFTTLTAACSEIRTGWLPSRLEQVYQRDRYTIAIALRTLKTRGWLEISWHPQGARIHIGSPPPRSPDTFTFSQQLVHQLGGLALVEIQAIAPWERVIDLQFARRPGESALYHLYVEIMGKFSNVILTDANNQIITVAHQVGQQKSSVRTLLTGQSYETPPNQTAAIPSLNESQERWQERVSLVPGAIKRQLLKTYRGLSPVLLELMAQAAGLDSEANTDTLKPEDWLFLFQRWQEWLEALESDNFYPAWTKTGYTVLPWGAVEPVKTIQEILNRYYTDQLNLQIFSQLRHQLTQKLNNILEKLRLKGKTFSDRLQQSDNADEYRQKADLLMAYLQEWQPGMQKITLADFETGKPIAIALAPDKNAVQNAQSFYKQNQKLKRARTAVEPLLAEVKAEIDYLEQVEAAISQIDNYQTPEDLEALEEIREELVQQKYLDDPEYRSRSTLEIDGSTNFYRYRSPSGFEVLIGRNNRQNDQLTWRVAGDYDLWFHAQEIPGSHLLLRLTPGAFAEEADLQYAANLAAYYSRARQSDQVPIVYTQPKHLYKPKGAKPGIVIYKQERILWGQPRLVRELGVRS</sequence>
<protein>
    <recommendedName>
        <fullName evidence="5">Rqc2 homolog RqcH</fullName>
        <shortName evidence="5">RqcH</shortName>
    </recommendedName>
</protein>
<keyword evidence="1 5" id="KW-0820">tRNA-binding</keyword>
<dbReference type="GO" id="GO:0019843">
    <property type="term" value="F:rRNA binding"/>
    <property type="evidence" value="ECO:0007669"/>
    <property type="project" value="UniProtKB-UniRule"/>
</dbReference>
<reference evidence="7" key="1">
    <citation type="submission" date="2021-05" db="EMBL/GenBank/DDBJ databases">
        <authorList>
            <person name="Pietrasiak N."/>
            <person name="Ward R."/>
            <person name="Stajich J.E."/>
            <person name="Kurbessoian T."/>
        </authorList>
    </citation>
    <scope>NUCLEOTIDE SEQUENCE</scope>
    <source>
        <strain evidence="7">GSE-NOS-MK-12-04C</strain>
    </source>
</reference>
<dbReference type="PANTHER" id="PTHR15239:SF6">
    <property type="entry name" value="RIBOSOME QUALITY CONTROL COMPLEX SUBUNIT NEMF"/>
    <property type="match status" value="1"/>
</dbReference>
<comment type="caution">
    <text evidence="7">The sequence shown here is derived from an EMBL/GenBank/DDBJ whole genome shotgun (WGS) entry which is preliminary data.</text>
</comment>
<dbReference type="HAMAP" id="MF_00844_B">
    <property type="entry name" value="RqcH_B"/>
    <property type="match status" value="1"/>
</dbReference>
<reference evidence="7" key="2">
    <citation type="journal article" date="2022" name="Microbiol. Resour. Announc.">
        <title>Metagenome Sequencing to Explore Phylogenomics of Terrestrial Cyanobacteria.</title>
        <authorList>
            <person name="Ward R.D."/>
            <person name="Stajich J.E."/>
            <person name="Johansen J.R."/>
            <person name="Huntemann M."/>
            <person name="Clum A."/>
            <person name="Foster B."/>
            <person name="Foster B."/>
            <person name="Roux S."/>
            <person name="Palaniappan K."/>
            <person name="Varghese N."/>
            <person name="Mukherjee S."/>
            <person name="Reddy T.B.K."/>
            <person name="Daum C."/>
            <person name="Copeland A."/>
            <person name="Chen I.A."/>
            <person name="Ivanova N.N."/>
            <person name="Kyrpides N.C."/>
            <person name="Shapiro N."/>
            <person name="Eloe-Fadrosh E.A."/>
            <person name="Pietrasiak N."/>
        </authorList>
    </citation>
    <scope>NUCLEOTIDE SEQUENCE</scope>
    <source>
        <strain evidence="7">GSE-NOS-MK-12-04C</strain>
    </source>
</reference>
<evidence type="ECO:0000256" key="2">
    <source>
        <dbReference type="ARBA" id="ARBA00022730"/>
    </source>
</evidence>
<evidence type="ECO:0000256" key="1">
    <source>
        <dbReference type="ARBA" id="ARBA00022555"/>
    </source>
</evidence>
<feature type="domain" description="NFACT RNA-binding" evidence="6">
    <location>
        <begin position="458"/>
        <end position="554"/>
    </location>
</feature>
<dbReference type="InterPro" id="IPR043682">
    <property type="entry name" value="RqcH_bacterial"/>
</dbReference>
<evidence type="ECO:0000259" key="6">
    <source>
        <dbReference type="Pfam" id="PF05670"/>
    </source>
</evidence>
<keyword evidence="4 5" id="KW-0648">Protein biosynthesis</keyword>
<dbReference type="Pfam" id="PF05833">
    <property type="entry name" value="NFACT_N"/>
    <property type="match status" value="1"/>
</dbReference>
<accession>A0A951UW44</accession>
<dbReference type="GO" id="GO:0000049">
    <property type="term" value="F:tRNA binding"/>
    <property type="evidence" value="ECO:0007669"/>
    <property type="project" value="UniProtKB-UniRule"/>
</dbReference>
<name>A0A951UW44_9CYAN</name>